<accession>A0ABY6LG64</accession>
<proteinExistence type="predicted"/>
<evidence type="ECO:0008006" key="3">
    <source>
        <dbReference type="Google" id="ProtNLM"/>
    </source>
</evidence>
<name>A0ABY6LG64_9ARAC</name>
<reference evidence="1 2" key="1">
    <citation type="submission" date="2022-01" db="EMBL/GenBank/DDBJ databases">
        <title>A chromosomal length assembly of Cordylochernes scorpioides.</title>
        <authorList>
            <person name="Zeh D."/>
            <person name="Zeh J."/>
        </authorList>
    </citation>
    <scope>NUCLEOTIDE SEQUENCE [LARGE SCALE GENOMIC DNA]</scope>
    <source>
        <strain evidence="1">IN4F17</strain>
        <tissue evidence="1">Whole Body</tissue>
    </source>
</reference>
<protein>
    <recommendedName>
        <fullName evidence="3">Transposase</fullName>
    </recommendedName>
</protein>
<evidence type="ECO:0000313" key="2">
    <source>
        <dbReference type="Proteomes" id="UP001235939"/>
    </source>
</evidence>
<dbReference type="Proteomes" id="UP001235939">
    <property type="component" value="Chromosome 18"/>
</dbReference>
<organism evidence="1 2">
    <name type="scientific">Cordylochernes scorpioides</name>
    <dbReference type="NCBI Taxonomy" id="51811"/>
    <lineage>
        <taxon>Eukaryota</taxon>
        <taxon>Metazoa</taxon>
        <taxon>Ecdysozoa</taxon>
        <taxon>Arthropoda</taxon>
        <taxon>Chelicerata</taxon>
        <taxon>Arachnida</taxon>
        <taxon>Pseudoscorpiones</taxon>
        <taxon>Cheliferoidea</taxon>
        <taxon>Chernetidae</taxon>
        <taxon>Cordylochernes</taxon>
    </lineage>
</organism>
<keyword evidence="2" id="KW-1185">Reference proteome</keyword>
<gene>
    <name evidence="1" type="ORF">LAZ67_18001957</name>
</gene>
<dbReference type="EMBL" id="CP092880">
    <property type="protein sequence ID" value="UYV80187.1"/>
    <property type="molecule type" value="Genomic_DNA"/>
</dbReference>
<evidence type="ECO:0000313" key="1">
    <source>
        <dbReference type="EMBL" id="UYV80187.1"/>
    </source>
</evidence>
<dbReference type="Gene3D" id="3.30.420.10">
    <property type="entry name" value="Ribonuclease H-like superfamily/Ribonuclease H"/>
    <property type="match status" value="1"/>
</dbReference>
<sequence>MVACNFREKSGFIDIVKLEDRKTVNIDWCTTKCLPVVFEKINQSRSRAQLRGVLLHHDNARPHTSAQPLDFLANSGIKFDTGDEALQAFINAVNSIPEDDWGFIGLDQVLQDILISDRPLVINVVPNLFNCHVEEISQNYLVYCRECLGEYIPYML</sequence>
<dbReference type="InterPro" id="IPR036397">
    <property type="entry name" value="RNaseH_sf"/>
</dbReference>
<feature type="non-terminal residue" evidence="1">
    <location>
        <position position="1"/>
    </location>
</feature>